<organism evidence="2 3">
    <name type="scientific">Dreissena polymorpha</name>
    <name type="common">Zebra mussel</name>
    <name type="synonym">Mytilus polymorpha</name>
    <dbReference type="NCBI Taxonomy" id="45954"/>
    <lineage>
        <taxon>Eukaryota</taxon>
        <taxon>Metazoa</taxon>
        <taxon>Spiralia</taxon>
        <taxon>Lophotrochozoa</taxon>
        <taxon>Mollusca</taxon>
        <taxon>Bivalvia</taxon>
        <taxon>Autobranchia</taxon>
        <taxon>Heteroconchia</taxon>
        <taxon>Euheterodonta</taxon>
        <taxon>Imparidentia</taxon>
        <taxon>Neoheterodontei</taxon>
        <taxon>Myida</taxon>
        <taxon>Dreissenoidea</taxon>
        <taxon>Dreissenidae</taxon>
        <taxon>Dreissena</taxon>
    </lineage>
</organism>
<accession>A0A9D4HXZ2</accession>
<evidence type="ECO:0000313" key="3">
    <source>
        <dbReference type="Proteomes" id="UP000828390"/>
    </source>
</evidence>
<dbReference type="Proteomes" id="UP000828390">
    <property type="component" value="Unassembled WGS sequence"/>
</dbReference>
<feature type="domain" description="DDE-1" evidence="1">
    <location>
        <begin position="16"/>
        <end position="55"/>
    </location>
</feature>
<protein>
    <recommendedName>
        <fullName evidence="1">DDE-1 domain-containing protein</fullName>
    </recommendedName>
</protein>
<sequence>MMDIKSYLSLTLTTLALERNIILFVLPLHSRHLTQPLDIGVFGPMKAFYNRESQAFMHSNPGMSIITRDIARLTAKPFTKTFRTENISSAF</sequence>
<dbReference type="Pfam" id="PF03184">
    <property type="entry name" value="DDE_1"/>
    <property type="match status" value="1"/>
</dbReference>
<keyword evidence="3" id="KW-1185">Reference proteome</keyword>
<gene>
    <name evidence="2" type="ORF">DPMN_043457</name>
</gene>
<name>A0A9D4HXZ2_DREPO</name>
<evidence type="ECO:0000259" key="1">
    <source>
        <dbReference type="Pfam" id="PF03184"/>
    </source>
</evidence>
<dbReference type="EMBL" id="JAIWYP010000011">
    <property type="protein sequence ID" value="KAH3736882.1"/>
    <property type="molecule type" value="Genomic_DNA"/>
</dbReference>
<reference evidence="2" key="2">
    <citation type="submission" date="2020-11" db="EMBL/GenBank/DDBJ databases">
        <authorList>
            <person name="McCartney M.A."/>
            <person name="Auch B."/>
            <person name="Kono T."/>
            <person name="Mallez S."/>
            <person name="Becker A."/>
            <person name="Gohl D.M."/>
            <person name="Silverstein K.A.T."/>
            <person name="Koren S."/>
            <person name="Bechman K.B."/>
            <person name="Herman A."/>
            <person name="Abrahante J.E."/>
            <person name="Garbe J."/>
        </authorList>
    </citation>
    <scope>NUCLEOTIDE SEQUENCE</scope>
    <source>
        <strain evidence="2">Duluth1</strain>
        <tissue evidence="2">Whole animal</tissue>
    </source>
</reference>
<evidence type="ECO:0000313" key="2">
    <source>
        <dbReference type="EMBL" id="KAH3736882.1"/>
    </source>
</evidence>
<dbReference type="GO" id="GO:0003676">
    <property type="term" value="F:nucleic acid binding"/>
    <property type="evidence" value="ECO:0007669"/>
    <property type="project" value="InterPro"/>
</dbReference>
<dbReference type="AlphaFoldDB" id="A0A9D4HXZ2"/>
<proteinExistence type="predicted"/>
<comment type="caution">
    <text evidence="2">The sequence shown here is derived from an EMBL/GenBank/DDBJ whole genome shotgun (WGS) entry which is preliminary data.</text>
</comment>
<dbReference type="InterPro" id="IPR004875">
    <property type="entry name" value="DDE_SF_endonuclease_dom"/>
</dbReference>
<reference evidence="2" key="1">
    <citation type="journal article" date="2019" name="bioRxiv">
        <title>The Genome of the Zebra Mussel, Dreissena polymorpha: A Resource for Invasive Species Research.</title>
        <authorList>
            <person name="McCartney M.A."/>
            <person name="Auch B."/>
            <person name="Kono T."/>
            <person name="Mallez S."/>
            <person name="Zhang Y."/>
            <person name="Obille A."/>
            <person name="Becker A."/>
            <person name="Abrahante J.E."/>
            <person name="Garbe J."/>
            <person name="Badalamenti J.P."/>
            <person name="Herman A."/>
            <person name="Mangelson H."/>
            <person name="Liachko I."/>
            <person name="Sullivan S."/>
            <person name="Sone E.D."/>
            <person name="Koren S."/>
            <person name="Silverstein K.A.T."/>
            <person name="Beckman K.B."/>
            <person name="Gohl D.M."/>
        </authorList>
    </citation>
    <scope>NUCLEOTIDE SEQUENCE</scope>
    <source>
        <strain evidence="2">Duluth1</strain>
        <tissue evidence="2">Whole animal</tissue>
    </source>
</reference>